<gene>
    <name evidence="1" type="ORF">GCM10007879_16450</name>
</gene>
<dbReference type="EMBL" id="BSNI01000002">
    <property type="protein sequence ID" value="GLQ17396.1"/>
    <property type="molecule type" value="Genomic_DNA"/>
</dbReference>
<accession>A0ABQ5UQ39</accession>
<reference evidence="1" key="1">
    <citation type="journal article" date="2014" name="Int. J. Syst. Evol. Microbiol.">
        <title>Complete genome of a new Firmicutes species belonging to the dominant human colonic microbiota ('Ruminococcus bicirculans') reveals two chromosomes and a selective capacity to utilize plant glucans.</title>
        <authorList>
            <consortium name="NISC Comparative Sequencing Program"/>
            <person name="Wegmann U."/>
            <person name="Louis P."/>
            <person name="Goesmann A."/>
            <person name="Henrissat B."/>
            <person name="Duncan S.H."/>
            <person name="Flint H.J."/>
        </authorList>
    </citation>
    <scope>NUCLEOTIDE SEQUENCE</scope>
    <source>
        <strain evidence="1">NBRC 107169</strain>
    </source>
</reference>
<evidence type="ECO:0008006" key="3">
    <source>
        <dbReference type="Google" id="ProtNLM"/>
    </source>
</evidence>
<evidence type="ECO:0000313" key="1">
    <source>
        <dbReference type="EMBL" id="GLQ17396.1"/>
    </source>
</evidence>
<reference evidence="1" key="2">
    <citation type="submission" date="2023-01" db="EMBL/GenBank/DDBJ databases">
        <title>Draft genome sequence of Maritalea porphyrae strain NBRC 107169.</title>
        <authorList>
            <person name="Sun Q."/>
            <person name="Mori K."/>
        </authorList>
    </citation>
    <scope>NUCLEOTIDE SEQUENCE</scope>
    <source>
        <strain evidence="1">NBRC 107169</strain>
    </source>
</reference>
<keyword evidence="2" id="KW-1185">Reference proteome</keyword>
<name>A0ABQ5UQ39_9HYPH</name>
<organism evidence="1 2">
    <name type="scientific">Maritalea porphyrae</name>
    <dbReference type="NCBI Taxonomy" id="880732"/>
    <lineage>
        <taxon>Bacteria</taxon>
        <taxon>Pseudomonadati</taxon>
        <taxon>Pseudomonadota</taxon>
        <taxon>Alphaproteobacteria</taxon>
        <taxon>Hyphomicrobiales</taxon>
        <taxon>Devosiaceae</taxon>
        <taxon>Maritalea</taxon>
    </lineage>
</organism>
<evidence type="ECO:0000313" key="2">
    <source>
        <dbReference type="Proteomes" id="UP001161405"/>
    </source>
</evidence>
<comment type="caution">
    <text evidence="1">The sequence shown here is derived from an EMBL/GenBank/DDBJ whole genome shotgun (WGS) entry which is preliminary data.</text>
</comment>
<proteinExistence type="predicted"/>
<protein>
    <recommendedName>
        <fullName evidence="3">HEPN domain-containing protein</fullName>
    </recommendedName>
</protein>
<sequence>MNKNKIERKHWIGAGITLANAAKSLLDRVDTLEHAEKSKVLQPSKEPRLGAPDGFGIKPMLLALSMEIALKAWIVFDRKNSEVIRGHNLSELFGQLNSQSKEKLEQRFLSEIVAQFPNRFHQEYRIGNLLEQHKNAFQDWRYFYEQDHLHMNVGEFKATVEMVIREFNKRHYIDDGVRNS</sequence>
<dbReference type="RefSeq" id="WP_284363527.1">
    <property type="nucleotide sequence ID" value="NZ_BSNI01000002.1"/>
</dbReference>
<dbReference type="Proteomes" id="UP001161405">
    <property type="component" value="Unassembled WGS sequence"/>
</dbReference>